<evidence type="ECO:0000313" key="3">
    <source>
        <dbReference type="EMBL" id="GAA3185391.1"/>
    </source>
</evidence>
<dbReference type="SUPFAM" id="SSF56988">
    <property type="entry name" value="Anthrax protective antigen"/>
    <property type="match status" value="2"/>
</dbReference>
<evidence type="ECO:0000259" key="2">
    <source>
        <dbReference type="PROSITE" id="PS51820"/>
    </source>
</evidence>
<dbReference type="SUPFAM" id="SSF50952">
    <property type="entry name" value="Soluble quinoprotein glucose dehydrogenase"/>
    <property type="match status" value="1"/>
</dbReference>
<dbReference type="Gene3D" id="2.120.10.30">
    <property type="entry name" value="TolB, C-terminal domain"/>
    <property type="match status" value="1"/>
</dbReference>
<keyword evidence="4" id="KW-1185">Reference proteome</keyword>
<proteinExistence type="predicted"/>
<dbReference type="SMART" id="SM00758">
    <property type="entry name" value="PA14"/>
    <property type="match status" value="2"/>
</dbReference>
<dbReference type="Pfam" id="PF07995">
    <property type="entry name" value="GSDH"/>
    <property type="match status" value="2"/>
</dbReference>
<reference evidence="4" key="1">
    <citation type="journal article" date="2019" name="Int. J. Syst. Evol. Microbiol.">
        <title>The Global Catalogue of Microorganisms (GCM) 10K type strain sequencing project: providing services to taxonomists for standard genome sequencing and annotation.</title>
        <authorList>
            <consortium name="The Broad Institute Genomics Platform"/>
            <consortium name="The Broad Institute Genome Sequencing Center for Infectious Disease"/>
            <person name="Wu L."/>
            <person name="Ma J."/>
        </authorList>
    </citation>
    <scope>NUCLEOTIDE SEQUENCE [LARGE SCALE GENOMIC DNA]</scope>
    <source>
        <strain evidence="4">JCM 15614</strain>
    </source>
</reference>
<dbReference type="InterPro" id="IPR011658">
    <property type="entry name" value="PA14_dom"/>
</dbReference>
<protein>
    <submittedName>
        <fullName evidence="3">PQQ-dependent sugar dehydrogenase</fullName>
    </submittedName>
</protein>
<dbReference type="InterPro" id="IPR011041">
    <property type="entry name" value="Quinoprot_gluc/sorb_DH_b-prop"/>
</dbReference>
<sequence length="930" mass="97673">MASPSSPPRAAGRLRVLGAAIALVLATSSAVVLQPSATAVADVPTGFTEVTAFSGLVQPTAVRFSADGRVFVAEKRGTIQMFDSLTDTVPRQVADLRLEVYNLWDRGLLGLAVDPQFPVRPYLYALYTFNGPIGGSAPRWGTGTTDSDPCPSPPGATSDGCVASAKLVKLTVSLGGGPTTKQDLIHDWCQQYPSHTIGDLAFGPDGALYVSAGDAASFDWVDYGQDGNPRNPCGDPPGGVGGAMTPPTAQGGALRAQDLRTPADPVTLDGTVIRVSPDTGAALPDNPNVGATNANAQRIVAYGLRNPFRITTRPGTGEIWLGDVGWNTWEEINRIADPTARVTNFGWPCYEGNGRQGAYDAANLSICENLYAAGNADTKPFYTYRHGQPAASGDICTTARGSSISGMSFQFYGGGSYPSEYDGALFFSDYSRNCVWVAPPGPGGVPDPTRIRPFVWSASGPVHLQLSPAGELFYADLIGGSIRRIVYTGTQPIVCPNEQYRAEYFPNSTLAGSPTATACETAPLTHDWGTGAPPGVGADNFSARWTGTFDFPRDAPYLFTAVSDDGIRVWLDGVLLIDQWRDQPRTTFTAQRTLAAGAHQVRVEWYENAGGASAQLAWAAADGSAPQAQIDTPGSGTTWAVGDLISFSGSATDAQDGAIPPSGLVWDVVLQHCPAQCHPHPLGRVEGATGSVSAPDHEYPAHLELRLTATDSDGQQTVVTRRLDPRTVGLTVASQPAGLQLTLGNQTGAAPMTGTFIVGGSASLSAPPTQVQSGRTYTFSRWSDGGGPSHNVAVGTTAATFTATYVLSACPRGQYRAQYFRNITLSGAAAVNRCEAAPLNRNWGSGAAPGVTADNFSARWTGSFWIAAGSRTFTAASNDGIRVWLDGVLIIDRWGSSGTSTATRALAAGVHSVRVDYVERTGSAFARVTW</sequence>
<dbReference type="InterPro" id="IPR037524">
    <property type="entry name" value="PA14/GLEYA"/>
</dbReference>
<dbReference type="PANTHER" id="PTHR19328">
    <property type="entry name" value="HEDGEHOG-INTERACTING PROTEIN"/>
    <property type="match status" value="1"/>
</dbReference>
<dbReference type="InterPro" id="IPR011042">
    <property type="entry name" value="6-blade_b-propeller_TolB-like"/>
</dbReference>
<feature type="domain" description="PA14" evidence="2">
    <location>
        <begin position="495"/>
        <end position="632"/>
    </location>
</feature>
<dbReference type="Gene3D" id="3.90.182.10">
    <property type="entry name" value="Toxin - Anthrax Protective Antigen,domain 1"/>
    <property type="match status" value="2"/>
</dbReference>
<dbReference type="PANTHER" id="PTHR19328:SF13">
    <property type="entry name" value="HIPL1 PROTEIN"/>
    <property type="match status" value="1"/>
</dbReference>
<comment type="caution">
    <text evidence="3">The sequence shown here is derived from an EMBL/GenBank/DDBJ whole genome shotgun (WGS) entry which is preliminary data.</text>
</comment>
<dbReference type="InterPro" id="IPR012938">
    <property type="entry name" value="Glc/Sorbosone_DH"/>
</dbReference>
<dbReference type="Pfam" id="PF07691">
    <property type="entry name" value="PA14"/>
    <property type="match status" value="2"/>
</dbReference>
<dbReference type="Proteomes" id="UP001499924">
    <property type="component" value="Unassembled WGS sequence"/>
</dbReference>
<dbReference type="EMBL" id="BAAAVV010000022">
    <property type="protein sequence ID" value="GAA3185391.1"/>
    <property type="molecule type" value="Genomic_DNA"/>
</dbReference>
<dbReference type="PROSITE" id="PS51820">
    <property type="entry name" value="PA14"/>
    <property type="match status" value="2"/>
</dbReference>
<organism evidence="3 4">
    <name type="scientific">Blastococcus jejuensis</name>
    <dbReference type="NCBI Taxonomy" id="351224"/>
    <lineage>
        <taxon>Bacteria</taxon>
        <taxon>Bacillati</taxon>
        <taxon>Actinomycetota</taxon>
        <taxon>Actinomycetes</taxon>
        <taxon>Geodermatophilales</taxon>
        <taxon>Geodermatophilaceae</taxon>
        <taxon>Blastococcus</taxon>
    </lineage>
</organism>
<evidence type="ECO:0000313" key="4">
    <source>
        <dbReference type="Proteomes" id="UP001499924"/>
    </source>
</evidence>
<gene>
    <name evidence="3" type="ORF">GCM10010531_44510</name>
</gene>
<name>A0ABP6PQK3_9ACTN</name>
<feature type="region of interest" description="Disordered" evidence="1">
    <location>
        <begin position="138"/>
        <end position="157"/>
    </location>
</feature>
<accession>A0ABP6PQK3</accession>
<evidence type="ECO:0000256" key="1">
    <source>
        <dbReference type="SAM" id="MobiDB-lite"/>
    </source>
</evidence>
<feature type="domain" description="PA14" evidence="2">
    <location>
        <begin position="810"/>
        <end position="930"/>
    </location>
</feature>